<feature type="repeat" description="TPR" evidence="10">
    <location>
        <begin position="240"/>
        <end position="273"/>
    </location>
</feature>
<dbReference type="PANTHER" id="PTHR45783:SF3">
    <property type="entry name" value="KINESIN LIGHT CHAIN"/>
    <property type="match status" value="1"/>
</dbReference>
<dbReference type="SMART" id="SM00028">
    <property type="entry name" value="TPR"/>
    <property type="match status" value="13"/>
</dbReference>
<dbReference type="Pfam" id="PF13424">
    <property type="entry name" value="TPR_12"/>
    <property type="match status" value="6"/>
</dbReference>
<dbReference type="InterPro" id="IPR002151">
    <property type="entry name" value="Kinesin_light"/>
</dbReference>
<dbReference type="GO" id="GO:0005871">
    <property type="term" value="C:kinesin complex"/>
    <property type="evidence" value="ECO:0007669"/>
    <property type="project" value="InterPro"/>
</dbReference>
<dbReference type="GO" id="GO:0005874">
    <property type="term" value="C:microtubule"/>
    <property type="evidence" value="ECO:0007669"/>
    <property type="project" value="UniProtKB-KW"/>
</dbReference>
<proteinExistence type="inferred from homology"/>
<dbReference type="SUPFAM" id="SSF48452">
    <property type="entry name" value="TPR-like"/>
    <property type="match status" value="5"/>
</dbReference>
<evidence type="ECO:0000256" key="11">
    <source>
        <dbReference type="SAM" id="SignalP"/>
    </source>
</evidence>
<keyword evidence="8" id="KW-0505">Motor protein</keyword>
<dbReference type="AlphaFoldDB" id="A0A1N7K7K0"/>
<keyword evidence="11" id="KW-0732">Signal</keyword>
<evidence type="ECO:0000256" key="7">
    <source>
        <dbReference type="ARBA" id="ARBA00023054"/>
    </source>
</evidence>
<sequence>MRADRWFRVLALGCTLLATPALAGDAVDDIRQANAQVVALYRAGQYQQGVVLAEATLKKAEAELGPEHSGTLAVVNSLARLYQRQGRYGDAEKLFWRAEKGMESVLGLMHPDTLVIINNLAGLYQSTGRYSYAESLYQSMLEAQERVLGREHPDTLTTVNNLAGLYEDQGRYGDAEPLHQRALEVRERVLGREHPETLTSVNDLAGLYVSQGRYGDAEPLYKRALEARERVSGREHPATLSSVNNLAFLYQSQGRYSDAERLYQRALEVRERVLGREHPKTLTSANNLAGLYNSQGRYGDAERLYRRALEARERILGREHPDTLGSVNNLAGLYRSQGRYGEAELLYQRVLEASERVLGREHPDTLGSVNNLADIYESQGRYGDAEALFLRVLGAMGHILGREHPSTLTTTSNLAGLYDSQGRYGDAEQLYQRVLDVRERVLGREHPGTLISLNNLAAIYVKQSRDGDAEPLFLRVLEVQERVLGREHPDTLSSVNNLASLYESQGRYGDAEPLFQRVLEASERVLGREHPDTLISVNNLAALYDSQGRYSDAEPLFQRALEVRERVLGREHPDTLSSVNNLAALYDSQGRYGDAEPLYQRALEARERVLGRDHPDTIGVRINQAMLFLQTHRADEALAAFRTVDSDLSSWLGIQTRTTRSDAIRRQLLAQNSGAQNVVFSLAVAKGDLTAVQFAADLTLRWKKRLAPDDARLNALARQSPDPQVAEAVKALGNSRGQLSNAALNPDLSSAQKENLRKQYEEAEAKLRALLPAYRTFQTAQDATSAEVQAKLPVGAALIEYRFFKPYDFDAREFGDQHLLAVVIRPDGAPTVHDLGDAQAINSLVNGIIDPQQDAASFHSNARQGYGRLLAPLQAVLKDVKTVYIAPDGLLHMMPFDILTAPDGKMMIQKMPVHMVQTGRDLVATPSAETATGLVAVGDVDFGPIPPEEEQKTQVMLFDPLEKSGSEVEKIAGRYETYRDGESRTLLRDTGATETALRSLPQPPRVLHLATHAYYSDAGTMADDPLLQSGIALSGANLNASKNAPITQDNGILHASEAQTLNLSGTELVVLSACDSGKGAVDYSEGLEGLPRALYVAGAKNVLVALWPIYDGRTRDFMFDFYRAWLGQEHSDPAAALRQTKLQSLEKAGQRPSGLPAWAAFVLFEGAGASGR</sequence>
<evidence type="ECO:0000256" key="1">
    <source>
        <dbReference type="ARBA" id="ARBA00004245"/>
    </source>
</evidence>
<evidence type="ECO:0000256" key="9">
    <source>
        <dbReference type="ARBA" id="ARBA00023212"/>
    </source>
</evidence>
<evidence type="ECO:0000313" key="14">
    <source>
        <dbReference type="Proteomes" id="UP000185678"/>
    </source>
</evidence>
<comment type="similarity">
    <text evidence="2">Belongs to the kinesin light chain family.</text>
</comment>
<dbReference type="PRINTS" id="PR00381">
    <property type="entry name" value="KINESINLIGHT"/>
</dbReference>
<dbReference type="GO" id="GO:0005737">
    <property type="term" value="C:cytoplasm"/>
    <property type="evidence" value="ECO:0007669"/>
    <property type="project" value="TreeGrafter"/>
</dbReference>
<organism evidence="13 14">
    <name type="scientific">Insolitispirillum peregrinum</name>
    <dbReference type="NCBI Taxonomy" id="80876"/>
    <lineage>
        <taxon>Bacteria</taxon>
        <taxon>Pseudomonadati</taxon>
        <taxon>Pseudomonadota</taxon>
        <taxon>Alphaproteobacteria</taxon>
        <taxon>Rhodospirillales</taxon>
        <taxon>Novispirillaceae</taxon>
        <taxon>Insolitispirillum</taxon>
    </lineage>
</organism>
<evidence type="ECO:0000256" key="5">
    <source>
        <dbReference type="ARBA" id="ARBA00022737"/>
    </source>
</evidence>
<dbReference type="PROSITE" id="PS50005">
    <property type="entry name" value="TPR"/>
    <property type="match status" value="2"/>
</dbReference>
<evidence type="ECO:0000313" key="13">
    <source>
        <dbReference type="EMBL" id="SIS57547.1"/>
    </source>
</evidence>
<keyword evidence="7" id="KW-0175">Coiled coil</keyword>
<dbReference type="Gene3D" id="1.25.40.10">
    <property type="entry name" value="Tetratricopeptide repeat domain"/>
    <property type="match status" value="4"/>
</dbReference>
<comment type="subcellular location">
    <subcellularLocation>
        <location evidence="1">Cytoplasm</location>
        <location evidence="1">Cytoskeleton</location>
    </subcellularLocation>
</comment>
<dbReference type="InterPro" id="IPR011990">
    <property type="entry name" value="TPR-like_helical_dom_sf"/>
</dbReference>
<dbReference type="STRING" id="80876.SAMN05421779_102639"/>
<dbReference type="PANTHER" id="PTHR45783">
    <property type="entry name" value="KINESIN LIGHT CHAIN"/>
    <property type="match status" value="1"/>
</dbReference>
<keyword evidence="3" id="KW-0963">Cytoplasm</keyword>
<gene>
    <name evidence="13" type="ORF">SAMN05421779_102639</name>
</gene>
<evidence type="ECO:0000256" key="2">
    <source>
        <dbReference type="ARBA" id="ARBA00009622"/>
    </source>
</evidence>
<dbReference type="InterPro" id="IPR024983">
    <property type="entry name" value="CHAT_dom"/>
</dbReference>
<dbReference type="GO" id="GO:0019894">
    <property type="term" value="F:kinesin binding"/>
    <property type="evidence" value="ECO:0007669"/>
    <property type="project" value="TreeGrafter"/>
</dbReference>
<dbReference type="Pfam" id="PF13374">
    <property type="entry name" value="TPR_10"/>
    <property type="match status" value="2"/>
</dbReference>
<feature type="repeat" description="TPR" evidence="10">
    <location>
        <begin position="534"/>
        <end position="567"/>
    </location>
</feature>
<accession>A0A1N7K7K0</accession>
<evidence type="ECO:0000259" key="12">
    <source>
        <dbReference type="Pfam" id="PF12770"/>
    </source>
</evidence>
<dbReference type="RefSeq" id="WP_076399470.1">
    <property type="nucleotide sequence ID" value="NZ_FTOA01000002.1"/>
</dbReference>
<dbReference type="InterPro" id="IPR019734">
    <property type="entry name" value="TPR_rpt"/>
</dbReference>
<evidence type="ECO:0000256" key="10">
    <source>
        <dbReference type="PROSITE-ProRule" id="PRU00339"/>
    </source>
</evidence>
<evidence type="ECO:0000256" key="4">
    <source>
        <dbReference type="ARBA" id="ARBA00022701"/>
    </source>
</evidence>
<dbReference type="Pfam" id="PF12770">
    <property type="entry name" value="CHAT"/>
    <property type="match status" value="1"/>
</dbReference>
<evidence type="ECO:0000256" key="8">
    <source>
        <dbReference type="ARBA" id="ARBA00023175"/>
    </source>
</evidence>
<dbReference type="GO" id="GO:0007018">
    <property type="term" value="P:microtubule-based movement"/>
    <property type="evidence" value="ECO:0007669"/>
    <property type="project" value="TreeGrafter"/>
</dbReference>
<keyword evidence="14" id="KW-1185">Reference proteome</keyword>
<keyword evidence="9" id="KW-0206">Cytoskeleton</keyword>
<protein>
    <submittedName>
        <fullName evidence="13">CHAT domain-containing protein</fullName>
    </submittedName>
</protein>
<evidence type="ECO:0000256" key="6">
    <source>
        <dbReference type="ARBA" id="ARBA00022803"/>
    </source>
</evidence>
<feature type="domain" description="CHAT" evidence="12">
    <location>
        <begin position="863"/>
        <end position="1163"/>
    </location>
</feature>
<dbReference type="EMBL" id="FTOA01000002">
    <property type="protein sequence ID" value="SIS57547.1"/>
    <property type="molecule type" value="Genomic_DNA"/>
</dbReference>
<keyword evidence="4" id="KW-0493">Microtubule</keyword>
<dbReference type="Proteomes" id="UP000185678">
    <property type="component" value="Unassembled WGS sequence"/>
</dbReference>
<feature type="signal peptide" evidence="11">
    <location>
        <begin position="1"/>
        <end position="23"/>
    </location>
</feature>
<keyword evidence="6 10" id="KW-0802">TPR repeat</keyword>
<feature type="chain" id="PRO_5012501211" evidence="11">
    <location>
        <begin position="24"/>
        <end position="1172"/>
    </location>
</feature>
<evidence type="ECO:0000256" key="3">
    <source>
        <dbReference type="ARBA" id="ARBA00022490"/>
    </source>
</evidence>
<reference evidence="13 14" key="1">
    <citation type="submission" date="2017-01" db="EMBL/GenBank/DDBJ databases">
        <authorList>
            <person name="Mah S.A."/>
            <person name="Swanson W.J."/>
            <person name="Moy G.W."/>
            <person name="Vacquier V.D."/>
        </authorList>
    </citation>
    <scope>NUCLEOTIDE SEQUENCE [LARGE SCALE GENOMIC DNA]</scope>
    <source>
        <strain evidence="13 14">DSM 11589</strain>
    </source>
</reference>
<name>A0A1N7K7K0_9PROT</name>
<keyword evidence="5" id="KW-0677">Repeat</keyword>